<protein>
    <submittedName>
        <fullName evidence="2">Uncharacterized protein</fullName>
    </submittedName>
</protein>
<sequence>MALATAGLAIYVLVEAIITDHLTQQVFYAILPLVLLFSVAWNGLTNKRD</sequence>
<reference evidence="2 3" key="1">
    <citation type="journal article" date="2010" name="J. Bacteriol.">
        <title>Genome sequences of Pelagibaca bermudensis HTCC2601T and Maritimibacter alkaliphilus HTCC2654T, the type strains of two marine Roseobacter genera.</title>
        <authorList>
            <person name="Thrash J.C."/>
            <person name="Cho J.C."/>
            <person name="Ferriera S."/>
            <person name="Johnson J."/>
            <person name="Vergin K.L."/>
            <person name="Giovannoni S.J."/>
        </authorList>
    </citation>
    <scope>NUCLEOTIDE SEQUENCE [LARGE SCALE GENOMIC DNA]</scope>
    <source>
        <strain evidence="2 3">HTCC2654</strain>
    </source>
</reference>
<dbReference type="EMBL" id="AAMT01000015">
    <property type="protein sequence ID" value="EAQ11502.1"/>
    <property type="molecule type" value="Genomic_DNA"/>
</dbReference>
<comment type="caution">
    <text evidence="2">The sequence shown here is derived from an EMBL/GenBank/DDBJ whole genome shotgun (WGS) entry which is preliminary data.</text>
</comment>
<feature type="transmembrane region" description="Helical" evidence="1">
    <location>
        <begin position="26"/>
        <end position="44"/>
    </location>
</feature>
<organism evidence="2 3">
    <name type="scientific">Maritimibacter alkaliphilus HTCC2654</name>
    <dbReference type="NCBI Taxonomy" id="314271"/>
    <lineage>
        <taxon>Bacteria</taxon>
        <taxon>Pseudomonadati</taxon>
        <taxon>Pseudomonadota</taxon>
        <taxon>Alphaproteobacteria</taxon>
        <taxon>Rhodobacterales</taxon>
        <taxon>Roseobacteraceae</taxon>
        <taxon>Maritimibacter</taxon>
    </lineage>
</organism>
<evidence type="ECO:0000256" key="1">
    <source>
        <dbReference type="SAM" id="Phobius"/>
    </source>
</evidence>
<keyword evidence="1" id="KW-0472">Membrane</keyword>
<evidence type="ECO:0000313" key="2">
    <source>
        <dbReference type="EMBL" id="EAQ11502.1"/>
    </source>
</evidence>
<dbReference type="AlphaFoldDB" id="A3VJZ6"/>
<accession>A3VJZ6</accession>
<dbReference type="HOGENOM" id="CLU_3137437_0_0_5"/>
<keyword evidence="3" id="KW-1185">Reference proteome</keyword>
<evidence type="ECO:0000313" key="3">
    <source>
        <dbReference type="Proteomes" id="UP000002931"/>
    </source>
</evidence>
<proteinExistence type="predicted"/>
<name>A3VJZ6_9RHOB</name>
<dbReference type="Proteomes" id="UP000002931">
    <property type="component" value="Unassembled WGS sequence"/>
</dbReference>
<keyword evidence="1" id="KW-0812">Transmembrane</keyword>
<keyword evidence="1" id="KW-1133">Transmembrane helix</keyword>
<dbReference type="STRING" id="314271.RB2654_02035"/>
<gene>
    <name evidence="2" type="ORF">RB2654_02035</name>
</gene>